<dbReference type="AlphaFoldDB" id="A0AAV0NKP1"/>
<feature type="domain" description="Agenet" evidence="2">
    <location>
        <begin position="171"/>
        <end position="237"/>
    </location>
</feature>
<feature type="compositionally biased region" description="Polar residues" evidence="1">
    <location>
        <begin position="418"/>
        <end position="432"/>
    </location>
</feature>
<dbReference type="PANTHER" id="PTHR31917:SF58">
    <property type="entry name" value="AGENET AND BROMO-ADJACENT HOMOLOGY (BAH) DOMAIN-CONTAINING PROTEIN"/>
    <property type="match status" value="1"/>
</dbReference>
<keyword evidence="4" id="KW-1185">Reference proteome</keyword>
<evidence type="ECO:0000256" key="1">
    <source>
        <dbReference type="SAM" id="MobiDB-lite"/>
    </source>
</evidence>
<feature type="region of interest" description="Disordered" evidence="1">
    <location>
        <begin position="351"/>
        <end position="378"/>
    </location>
</feature>
<sequence length="479" mass="54794">MRKEKDLLHTWKICMKIQMAVRWLWYDGFTKLMSPQHFQKFQSVAAHTRMNPIVCYHLFEDDEVKPFNVTRVKGYWNQEIVKHMYPVSGYKKDQADLQQFGHDDEVRPTKRHCRSRGDSLHALDQLQTVKDKHDLCGSLPDSKVVESCPPVRGGQTVALLSKTEVKANPHQHLKVGHEVEVLTQDSGIRGCWFRARIIKKHKDKVKVRYDDIQVASDEAKKLEEWMLASRVANPDKLGIRISGRITVRPAPELDKDCLFDVKPGAAVDVWWHDGWWEGIVVEMESEQTVRVHFPGENKEAVFVRSDLRQSQEWLGKGWIKLEARPEIMDSIPSRSLSKPIVSQQVASKLAHPTISDPMHHPRKVETNSSGKLRSDHDRNEELQKVVLDLSKDDFLTQLRWKSSRKRRRGPDGGGTPASDLNINQKNKSSKMSHLNIPGPDARLLISNALGIDHGNCKYTRDLLFASSAVQPLTSLVMSR</sequence>
<dbReference type="InterPro" id="IPR014002">
    <property type="entry name" value="Agenet_dom_plant"/>
</dbReference>
<dbReference type="PANTHER" id="PTHR31917">
    <property type="entry name" value="AGENET DOMAIN-CONTAINING PROTEIN-RELATED"/>
    <property type="match status" value="1"/>
</dbReference>
<dbReference type="InterPro" id="IPR008395">
    <property type="entry name" value="Agenet-like_dom"/>
</dbReference>
<dbReference type="Proteomes" id="UP001154282">
    <property type="component" value="Unassembled WGS sequence"/>
</dbReference>
<comment type="caution">
    <text evidence="3">The sequence shown here is derived from an EMBL/GenBank/DDBJ whole genome shotgun (WGS) entry which is preliminary data.</text>
</comment>
<dbReference type="CDD" id="cd20405">
    <property type="entry name" value="Tudor_Agenet_AtDUF_rpt1_3"/>
    <property type="match status" value="1"/>
</dbReference>
<evidence type="ECO:0000313" key="4">
    <source>
        <dbReference type="Proteomes" id="UP001154282"/>
    </source>
</evidence>
<dbReference type="EMBL" id="CAMGYJ010000008">
    <property type="protein sequence ID" value="CAI0459091.1"/>
    <property type="molecule type" value="Genomic_DNA"/>
</dbReference>
<feature type="domain" description="Agenet" evidence="2">
    <location>
        <begin position="259"/>
        <end position="315"/>
    </location>
</feature>
<dbReference type="SMART" id="SM00743">
    <property type="entry name" value="Agenet"/>
    <property type="match status" value="2"/>
</dbReference>
<accession>A0AAV0NKP1</accession>
<name>A0AAV0NKP1_9ROSI</name>
<evidence type="ECO:0000259" key="2">
    <source>
        <dbReference type="SMART" id="SM00743"/>
    </source>
</evidence>
<evidence type="ECO:0000313" key="3">
    <source>
        <dbReference type="EMBL" id="CAI0459091.1"/>
    </source>
</evidence>
<protein>
    <recommendedName>
        <fullName evidence="2">Agenet domain-containing protein</fullName>
    </recommendedName>
</protein>
<organism evidence="3 4">
    <name type="scientific">Linum tenue</name>
    <dbReference type="NCBI Taxonomy" id="586396"/>
    <lineage>
        <taxon>Eukaryota</taxon>
        <taxon>Viridiplantae</taxon>
        <taxon>Streptophyta</taxon>
        <taxon>Embryophyta</taxon>
        <taxon>Tracheophyta</taxon>
        <taxon>Spermatophyta</taxon>
        <taxon>Magnoliopsida</taxon>
        <taxon>eudicotyledons</taxon>
        <taxon>Gunneridae</taxon>
        <taxon>Pentapetalae</taxon>
        <taxon>rosids</taxon>
        <taxon>fabids</taxon>
        <taxon>Malpighiales</taxon>
        <taxon>Linaceae</taxon>
        <taxon>Linum</taxon>
    </lineage>
</organism>
<feature type="region of interest" description="Disordered" evidence="1">
    <location>
        <begin position="400"/>
        <end position="435"/>
    </location>
</feature>
<dbReference type="CDD" id="cd20403">
    <property type="entry name" value="Tudor_Agenet_FMRP-like_rpt2"/>
    <property type="match status" value="1"/>
</dbReference>
<dbReference type="Pfam" id="PF05641">
    <property type="entry name" value="Agenet"/>
    <property type="match status" value="1"/>
</dbReference>
<proteinExistence type="predicted"/>
<reference evidence="3" key="1">
    <citation type="submission" date="2022-08" db="EMBL/GenBank/DDBJ databases">
        <authorList>
            <person name="Gutierrez-Valencia J."/>
        </authorList>
    </citation>
    <scope>NUCLEOTIDE SEQUENCE</scope>
</reference>
<gene>
    <name evidence="3" type="ORF">LITE_LOCUS33838</name>
</gene>